<evidence type="ECO:0000256" key="2">
    <source>
        <dbReference type="ARBA" id="ARBA00022737"/>
    </source>
</evidence>
<accession>A0A7R9IWS6</accession>
<dbReference type="Gene3D" id="6.10.250.3420">
    <property type="match status" value="1"/>
</dbReference>
<keyword evidence="3 6" id="KW-0802">TPR repeat</keyword>
<feature type="region of interest" description="Disordered" evidence="7">
    <location>
        <begin position="47"/>
        <end position="88"/>
    </location>
</feature>
<evidence type="ECO:0000256" key="6">
    <source>
        <dbReference type="PROSITE-ProRule" id="PRU00339"/>
    </source>
</evidence>
<evidence type="ECO:0000259" key="8">
    <source>
        <dbReference type="Pfam" id="PF18253"/>
    </source>
</evidence>
<dbReference type="Gene3D" id="1.25.40.10">
    <property type="entry name" value="Tetratricopeptide repeat domain"/>
    <property type="match status" value="1"/>
</dbReference>
<gene>
    <name evidence="9" type="ORF">TCMB3V08_LOCUS972</name>
</gene>
<evidence type="ECO:0000313" key="9">
    <source>
        <dbReference type="EMBL" id="CAD7568201.1"/>
    </source>
</evidence>
<comment type="function">
    <text evidence="4">One HIP oligomer binds the ATPase domains of at least two HSC70 molecules dependent on activation of the HSC70 ATPase by HSP40. Stabilizes the ADP state of HSC70 that has a high affinity for substrate protein. Through its own chaperone activity, it may contribute to the interaction of HSC70 with various target proteins.</text>
</comment>
<evidence type="ECO:0000256" key="7">
    <source>
        <dbReference type="SAM" id="MobiDB-lite"/>
    </source>
</evidence>
<protein>
    <submittedName>
        <fullName evidence="9">(California timema) hypothetical protein</fullName>
    </submittedName>
</protein>
<dbReference type="FunFam" id="1.25.40.10:FF:000112">
    <property type="entry name" value="FAM10 family protein"/>
    <property type="match status" value="1"/>
</dbReference>
<dbReference type="InterPro" id="IPR034649">
    <property type="entry name" value="Hip_N"/>
</dbReference>
<proteinExistence type="inferred from homology"/>
<dbReference type="CDD" id="cd14438">
    <property type="entry name" value="Hip_N"/>
    <property type="match status" value="1"/>
</dbReference>
<feature type="domain" description="Hsp70-interacting protein N-terminal" evidence="8">
    <location>
        <begin position="8"/>
        <end position="48"/>
    </location>
</feature>
<dbReference type="SMART" id="SM00028">
    <property type="entry name" value="TPR"/>
    <property type="match status" value="3"/>
</dbReference>
<dbReference type="Pfam" id="PF13181">
    <property type="entry name" value="TPR_8"/>
    <property type="match status" value="1"/>
</dbReference>
<evidence type="ECO:0000256" key="4">
    <source>
        <dbReference type="ARBA" id="ARBA00037033"/>
    </source>
</evidence>
<dbReference type="GO" id="GO:1902494">
    <property type="term" value="C:catalytic complex"/>
    <property type="evidence" value="ECO:0007669"/>
    <property type="project" value="UniProtKB-ARBA"/>
</dbReference>
<evidence type="ECO:0000256" key="3">
    <source>
        <dbReference type="ARBA" id="ARBA00022803"/>
    </source>
</evidence>
<dbReference type="PANTHER" id="PTHR45883">
    <property type="entry name" value="HSC70-INTERACTING PROTEIN"/>
    <property type="match status" value="1"/>
</dbReference>
<feature type="compositionally biased region" description="Acidic residues" evidence="7">
    <location>
        <begin position="75"/>
        <end position="88"/>
    </location>
</feature>
<keyword evidence="2" id="KW-0677">Repeat</keyword>
<dbReference type="GO" id="GO:0046983">
    <property type="term" value="F:protein dimerization activity"/>
    <property type="evidence" value="ECO:0007669"/>
    <property type="project" value="InterPro"/>
</dbReference>
<dbReference type="PANTHER" id="PTHR45883:SF2">
    <property type="entry name" value="HSC70-INTERACTING PROTEIN"/>
    <property type="match status" value="1"/>
</dbReference>
<comment type="subunit">
    <text evidence="5">Homotetramer. Interacts with Hsc70 as well as DNAJ homologs and Hsp90.</text>
</comment>
<comment type="similarity">
    <text evidence="1">Belongs to the FAM10 family.</text>
</comment>
<dbReference type="Pfam" id="PF18253">
    <property type="entry name" value="HipN"/>
    <property type="match status" value="1"/>
</dbReference>
<organism evidence="9">
    <name type="scientific">Timema californicum</name>
    <name type="common">California timema</name>
    <name type="synonym">Walking stick</name>
    <dbReference type="NCBI Taxonomy" id="61474"/>
    <lineage>
        <taxon>Eukaryota</taxon>
        <taxon>Metazoa</taxon>
        <taxon>Ecdysozoa</taxon>
        <taxon>Arthropoda</taxon>
        <taxon>Hexapoda</taxon>
        <taxon>Insecta</taxon>
        <taxon>Pterygota</taxon>
        <taxon>Neoptera</taxon>
        <taxon>Polyneoptera</taxon>
        <taxon>Phasmatodea</taxon>
        <taxon>Timematodea</taxon>
        <taxon>Timematoidea</taxon>
        <taxon>Timematidae</taxon>
        <taxon>Timema</taxon>
    </lineage>
</organism>
<reference evidence="9" key="1">
    <citation type="submission" date="2020-11" db="EMBL/GenBank/DDBJ databases">
        <authorList>
            <person name="Tran Van P."/>
        </authorList>
    </citation>
    <scope>NUCLEOTIDE SEQUENCE</scope>
</reference>
<dbReference type="InterPro" id="IPR011990">
    <property type="entry name" value="TPR-like_helical_dom_sf"/>
</dbReference>
<dbReference type="InterPro" id="IPR019734">
    <property type="entry name" value="TPR_rpt"/>
</dbReference>
<dbReference type="SUPFAM" id="SSF48452">
    <property type="entry name" value="TPR-like"/>
    <property type="match status" value="1"/>
</dbReference>
<evidence type="ECO:0000256" key="5">
    <source>
        <dbReference type="ARBA" id="ARBA00064040"/>
    </source>
</evidence>
<dbReference type="PROSITE" id="PS50005">
    <property type="entry name" value="TPR"/>
    <property type="match status" value="2"/>
</dbReference>
<dbReference type="AlphaFoldDB" id="A0A7R9IWS6"/>
<name>A0A7R9IWS6_TIMCA</name>
<dbReference type="GO" id="GO:0030544">
    <property type="term" value="F:Hsp70 protein binding"/>
    <property type="evidence" value="ECO:0007669"/>
    <property type="project" value="TreeGrafter"/>
</dbReference>
<dbReference type="FunFam" id="6.10.250.3420:FF:000001">
    <property type="entry name" value="Hsc70-interacting protein-like protein"/>
    <property type="match status" value="1"/>
</dbReference>
<evidence type="ECO:0000256" key="1">
    <source>
        <dbReference type="ARBA" id="ARBA00009015"/>
    </source>
</evidence>
<feature type="repeat" description="TPR" evidence="6">
    <location>
        <begin position="119"/>
        <end position="152"/>
    </location>
</feature>
<dbReference type="GO" id="GO:0005634">
    <property type="term" value="C:nucleus"/>
    <property type="evidence" value="ECO:0007669"/>
    <property type="project" value="UniProtKB-ARBA"/>
</dbReference>
<dbReference type="EMBL" id="OE179260">
    <property type="protein sequence ID" value="CAD7568201.1"/>
    <property type="molecule type" value="Genomic_DNA"/>
</dbReference>
<sequence>MSGLPFTKAHLLELEKFVALIKADPQILYNPELKFFKNFVESLGGTLPPLNKPNVGGDSPGVGPTKTAKKPEPEPNPEEESEESDIELDVSGVVEPDIEEPQAMGDSDKEVSEEDIDISNAKKREAISAYSDGDYEKAIQIYTEAILLNPASALLYAKRGQAYLQLNKPNACIRDCSRALQINPDSAAAYKFRGRAHRLLGHWEEAAKDLRESCKLDFDEQADEWLREVTPNLANALVVLSSTAEDGELKVRISIR</sequence>
<feature type="repeat" description="TPR" evidence="6">
    <location>
        <begin position="153"/>
        <end position="186"/>
    </location>
</feature>
<dbReference type="Pfam" id="PF00515">
    <property type="entry name" value="TPR_1"/>
    <property type="match status" value="1"/>
</dbReference>